<feature type="compositionally biased region" description="Basic and acidic residues" evidence="1">
    <location>
        <begin position="381"/>
        <end position="399"/>
    </location>
</feature>
<accession>A0A1L8CFS9</accession>
<reference evidence="2 3" key="1">
    <citation type="journal article" date="2016" name="Syst. Appl. Microbiol.">
        <title>Genomic characterization of a fructophilic bee symbiont Lactobacillus kunkeei reveals its niche-specific adaptation.</title>
        <authorList>
            <person name="Maeno S."/>
            <person name="Tanizawa Y."/>
            <person name="Kanesaki Y."/>
            <person name="Kubota E."/>
            <person name="Kumar H."/>
            <person name="Dicks L."/>
            <person name="Salminen S."/>
            <person name="Nakagawa J."/>
            <person name="Arita M."/>
            <person name="Endo A."/>
        </authorList>
    </citation>
    <scope>NUCLEOTIDE SEQUENCE [LARGE SCALE GENOMIC DNA]</scope>
    <source>
        <strain evidence="2 3">FF30-6</strain>
    </source>
</reference>
<comment type="caution">
    <text evidence="2">The sequence shown here is derived from an EMBL/GenBank/DDBJ whole genome shotgun (WGS) entry which is preliminary data.</text>
</comment>
<evidence type="ECO:0000313" key="2">
    <source>
        <dbReference type="EMBL" id="GAT90045.1"/>
    </source>
</evidence>
<dbReference type="Proteomes" id="UP000186588">
    <property type="component" value="Unassembled WGS sequence"/>
</dbReference>
<organism evidence="2 3">
    <name type="scientific">Apilactobacillus kunkeei</name>
    <dbReference type="NCBI Taxonomy" id="148814"/>
    <lineage>
        <taxon>Bacteria</taxon>
        <taxon>Bacillati</taxon>
        <taxon>Bacillota</taxon>
        <taxon>Bacilli</taxon>
        <taxon>Lactobacillales</taxon>
        <taxon>Lactobacillaceae</taxon>
        <taxon>Apilactobacillus</taxon>
    </lineage>
</organism>
<gene>
    <name evidence="2" type="ORF">FF306_00136</name>
</gene>
<dbReference type="EMBL" id="BDDX01000001">
    <property type="protein sequence ID" value="GAT90045.1"/>
    <property type="molecule type" value="Genomic_DNA"/>
</dbReference>
<evidence type="ECO:0000313" key="3">
    <source>
        <dbReference type="Proteomes" id="UP000186588"/>
    </source>
</evidence>
<dbReference type="RefSeq" id="WP_094750408.1">
    <property type="nucleotide sequence ID" value="NZ_BDDX01000001.1"/>
</dbReference>
<feature type="region of interest" description="Disordered" evidence="1">
    <location>
        <begin position="381"/>
        <end position="412"/>
    </location>
</feature>
<proteinExistence type="predicted"/>
<protein>
    <submittedName>
        <fullName evidence="2">Uncharacterized protein</fullName>
    </submittedName>
</protein>
<dbReference type="AlphaFoldDB" id="A0A1L8CFS9"/>
<name>A0A1L8CFS9_9LACO</name>
<feature type="compositionally biased region" description="Basic residues" evidence="1">
    <location>
        <begin position="400"/>
        <end position="412"/>
    </location>
</feature>
<sequence length="412" mass="46723">MELVHFYQRIELDDEVRIVSSYLQGKNAQIEITYNFSNQDVSSDTDITIHGISKKTASKFKVGSNLSIYAGFYNADFTENNIAHLLTASITTVDAIKWESGDWYLHLTIQDGTKVDPKKAIKVAQSKQVRAKSTNKSSTYRYQMRNFENNAKKRRQAWLNANPNATRHQKHLNYVQIQNSIKAYRTQLKGAQSRATEKANKQKVYRVKTVYKNMSFKSGTKGSTIIKTLADKAGIKISEMKLVYNHIYYSGYTAKKKPLSCIQDIAKDCKTDMFYQHGKLVIKSFVSNKHLNYTCVPKTGLITSPSLSTDEDNKDVYEATILFNPIITTGVIFRIDDKFSGFTDDVIVTNGNATLSNSDTPTMTINFKKLSQYKKEQASEIKKAKSDDAKAKAKLDAKRVKQAKAKRTNRKK</sequence>
<evidence type="ECO:0000256" key="1">
    <source>
        <dbReference type="SAM" id="MobiDB-lite"/>
    </source>
</evidence>